<dbReference type="InterPro" id="IPR013974">
    <property type="entry name" value="SAF"/>
</dbReference>
<evidence type="ECO:0000313" key="2">
    <source>
        <dbReference type="EMBL" id="QXQ13203.1"/>
    </source>
</evidence>
<dbReference type="CDD" id="cd11614">
    <property type="entry name" value="SAF_CpaB_FlgA_like"/>
    <property type="match status" value="1"/>
</dbReference>
<keyword evidence="2" id="KW-0966">Cell projection</keyword>
<feature type="domain" description="SAF" evidence="1">
    <location>
        <begin position="54"/>
        <end position="116"/>
    </location>
</feature>
<dbReference type="Proteomes" id="UP000887023">
    <property type="component" value="Chromosome"/>
</dbReference>
<organism evidence="2 3">
    <name type="scientific">Skermania pinensis</name>
    <dbReference type="NCBI Taxonomy" id="39122"/>
    <lineage>
        <taxon>Bacteria</taxon>
        <taxon>Bacillati</taxon>
        <taxon>Actinomycetota</taxon>
        <taxon>Actinomycetes</taxon>
        <taxon>Mycobacteriales</taxon>
        <taxon>Gordoniaceae</taxon>
        <taxon>Skermania</taxon>
    </lineage>
</organism>
<evidence type="ECO:0000259" key="1">
    <source>
        <dbReference type="SMART" id="SM00858"/>
    </source>
</evidence>
<keyword evidence="3" id="KW-1185">Reference proteome</keyword>
<protein>
    <submittedName>
        <fullName evidence="2">Flagellar biosynthesis protein FlgA</fullName>
    </submittedName>
</protein>
<reference evidence="2" key="1">
    <citation type="submission" date="2021-07" db="EMBL/GenBank/DDBJ databases">
        <title>Candidatus Kaistella beijingensis sp. nov. isolated from a municipal wastewater treatment plant is involved in sludge foaming.</title>
        <authorList>
            <person name="Song Y."/>
            <person name="Liu S.-J."/>
        </authorList>
    </citation>
    <scope>NUCLEOTIDE SEQUENCE</scope>
    <source>
        <strain evidence="2">DSM 43998</strain>
    </source>
</reference>
<evidence type="ECO:0000313" key="3">
    <source>
        <dbReference type="Proteomes" id="UP000887023"/>
    </source>
</evidence>
<keyword evidence="2" id="KW-0282">Flagellum</keyword>
<dbReference type="SMART" id="SM00858">
    <property type="entry name" value="SAF"/>
    <property type="match status" value="1"/>
</dbReference>
<proteinExistence type="predicted"/>
<keyword evidence="2" id="KW-0969">Cilium</keyword>
<accession>A0ABX8S5T6</accession>
<sequence>MSARSIAPLPWHRITSNFPPGSLRRASARRLLAGLLALLGIILLIRGELDTGHDRLIVAAADLAPGRILTADDVTVREFASGTRPDGALQEPADALGRTLVGATRRGEPITDVRVISPRAATAAAGTADARIVPVQLANAGVVDLLRDGDRVDVVRASSDPRSPTPAVLATDAAVVQVGEATGRSDERVVLLALGAEQATAIAAVSLTDAITVLLR</sequence>
<dbReference type="RefSeq" id="WP_083530117.1">
    <property type="nucleotide sequence ID" value="NZ_CBCRUZ010000008.1"/>
</dbReference>
<dbReference type="EMBL" id="CP079105">
    <property type="protein sequence ID" value="QXQ13203.1"/>
    <property type="molecule type" value="Genomic_DNA"/>
</dbReference>
<name>A0ABX8S5T6_9ACTN</name>
<dbReference type="Pfam" id="PF08666">
    <property type="entry name" value="SAF"/>
    <property type="match status" value="1"/>
</dbReference>
<gene>
    <name evidence="2" type="ORF">KV203_15150</name>
</gene>